<dbReference type="Gene3D" id="3.40.50.720">
    <property type="entry name" value="NAD(P)-binding Rossmann-like Domain"/>
    <property type="match status" value="1"/>
</dbReference>
<comment type="caution">
    <text evidence="2">The sequence shown here is derived from an EMBL/GenBank/DDBJ whole genome shotgun (WGS) entry which is preliminary data.</text>
</comment>
<reference evidence="3" key="1">
    <citation type="journal article" date="2019" name="Int. J. Syst. Evol. Microbiol.">
        <title>The Global Catalogue of Microorganisms (GCM) 10K type strain sequencing project: providing services to taxonomists for standard genome sequencing and annotation.</title>
        <authorList>
            <consortium name="The Broad Institute Genomics Platform"/>
            <consortium name="The Broad Institute Genome Sequencing Center for Infectious Disease"/>
            <person name="Wu L."/>
            <person name="Ma J."/>
        </authorList>
    </citation>
    <scope>NUCLEOTIDE SEQUENCE [LARGE SCALE GENOMIC DNA]</scope>
    <source>
        <strain evidence="3">JCM 17441</strain>
    </source>
</reference>
<proteinExistence type="predicted"/>
<name>A0ABP8DUE3_9ACTN</name>
<dbReference type="InterPro" id="IPR036291">
    <property type="entry name" value="NAD(P)-bd_dom_sf"/>
</dbReference>
<accession>A0ABP8DUE3</accession>
<dbReference type="Proteomes" id="UP001500620">
    <property type="component" value="Unassembled WGS sequence"/>
</dbReference>
<feature type="domain" description="NAD-dependent epimerase/dehydratase" evidence="1">
    <location>
        <begin position="8"/>
        <end position="219"/>
    </location>
</feature>
<dbReference type="PANTHER" id="PTHR43245:SF13">
    <property type="entry name" value="UDP-D-APIOSE_UDP-D-XYLOSE SYNTHASE 2"/>
    <property type="match status" value="1"/>
</dbReference>
<evidence type="ECO:0000313" key="2">
    <source>
        <dbReference type="EMBL" id="GAA4263452.1"/>
    </source>
</evidence>
<gene>
    <name evidence="2" type="ORF">GCM10022255_108130</name>
</gene>
<keyword evidence="3" id="KW-1185">Reference proteome</keyword>
<dbReference type="InterPro" id="IPR001509">
    <property type="entry name" value="Epimerase_deHydtase"/>
</dbReference>
<dbReference type="SUPFAM" id="SSF51735">
    <property type="entry name" value="NAD(P)-binding Rossmann-fold domains"/>
    <property type="match status" value="1"/>
</dbReference>
<dbReference type="EMBL" id="BAABAT010000069">
    <property type="protein sequence ID" value="GAA4263452.1"/>
    <property type="molecule type" value="Genomic_DNA"/>
</dbReference>
<dbReference type="PANTHER" id="PTHR43245">
    <property type="entry name" value="BIFUNCTIONAL POLYMYXIN RESISTANCE PROTEIN ARNA"/>
    <property type="match status" value="1"/>
</dbReference>
<dbReference type="RefSeq" id="WP_345142801.1">
    <property type="nucleotide sequence ID" value="NZ_BAABAT010000069.1"/>
</dbReference>
<protein>
    <submittedName>
        <fullName evidence="2">NAD-dependent epimerase/dehydratase family protein</fullName>
    </submittedName>
</protein>
<organism evidence="2 3">
    <name type="scientific">Dactylosporangium darangshiense</name>
    <dbReference type="NCBI Taxonomy" id="579108"/>
    <lineage>
        <taxon>Bacteria</taxon>
        <taxon>Bacillati</taxon>
        <taxon>Actinomycetota</taxon>
        <taxon>Actinomycetes</taxon>
        <taxon>Micromonosporales</taxon>
        <taxon>Micromonosporaceae</taxon>
        <taxon>Dactylosporangium</taxon>
    </lineage>
</organism>
<dbReference type="Pfam" id="PF01370">
    <property type="entry name" value="Epimerase"/>
    <property type="match status" value="1"/>
</dbReference>
<evidence type="ECO:0000313" key="3">
    <source>
        <dbReference type="Proteomes" id="UP001500620"/>
    </source>
</evidence>
<sequence>MTGRRAVSVVGGSGFLGGHLVAALRCKGLRVSVFDRGSPAIRDGWAAPEIDDVATVFYVAGGATPLTAESQPERLRDELAMFVRLLGAAGRGAVRARVVLASSGGTIYAPTAVPPYRETDPVCPNNAYGAFKLQMEQALFAQPGIEPVAVRLSNVYGPGQRLRGGLGVVAHWLDALKRGEAPVLHGDPAATRDFLYVDDAVDLFVRVHSAVRPPSLLNAGSGVPTSLAELAGVMAEVTGKRQRWELRRQGRAPDRLHCHLCVDRACETLGWTPATTLREGVRRTWLSLDSRLSLVR</sequence>
<dbReference type="InterPro" id="IPR050177">
    <property type="entry name" value="Lipid_A_modif_metabolic_enz"/>
</dbReference>
<evidence type="ECO:0000259" key="1">
    <source>
        <dbReference type="Pfam" id="PF01370"/>
    </source>
</evidence>